<reference evidence="1 2" key="1">
    <citation type="submission" date="2018-06" db="EMBL/GenBank/DDBJ databases">
        <authorList>
            <consortium name="Pathogen Informatics"/>
            <person name="Doyle S."/>
        </authorList>
    </citation>
    <scope>NUCLEOTIDE SEQUENCE [LARGE SCALE GENOMIC DNA]</scope>
    <source>
        <strain evidence="1 2">NCTC11938</strain>
    </source>
</reference>
<accession>A0A379FJU5</accession>
<dbReference type="AlphaFoldDB" id="A0A379FJU5"/>
<organism evidence="1 2">
    <name type="scientific">Proteus mirabilis</name>
    <dbReference type="NCBI Taxonomy" id="584"/>
    <lineage>
        <taxon>Bacteria</taxon>
        <taxon>Pseudomonadati</taxon>
        <taxon>Pseudomonadota</taxon>
        <taxon>Gammaproteobacteria</taxon>
        <taxon>Enterobacterales</taxon>
        <taxon>Morganellaceae</taxon>
        <taxon>Proteus</taxon>
    </lineage>
</organism>
<name>A0A379FJU5_PROMI</name>
<proteinExistence type="predicted"/>
<dbReference type="Proteomes" id="UP000254191">
    <property type="component" value="Unassembled WGS sequence"/>
</dbReference>
<evidence type="ECO:0000313" key="2">
    <source>
        <dbReference type="Proteomes" id="UP000254191"/>
    </source>
</evidence>
<protein>
    <submittedName>
        <fullName evidence="1">Transcriptional regulator NarL</fullName>
    </submittedName>
</protein>
<gene>
    <name evidence="1" type="primary">narL_1</name>
    <name evidence="1" type="ORF">NCTC11938_02382</name>
</gene>
<dbReference type="EMBL" id="UGTS01000004">
    <property type="protein sequence ID" value="SUC21585.1"/>
    <property type="molecule type" value="Genomic_DNA"/>
</dbReference>
<evidence type="ECO:0000313" key="1">
    <source>
        <dbReference type="EMBL" id="SUC21585.1"/>
    </source>
</evidence>
<sequence length="32" mass="3516">MNNMGAVADKATILLIDDSPDVTQWCETTFKS</sequence>